<feature type="domain" description="PID" evidence="7">
    <location>
        <begin position="756"/>
        <end position="816"/>
    </location>
</feature>
<dbReference type="CDD" id="cd11801">
    <property type="entry name" value="SH3_JIP1_like"/>
    <property type="match status" value="1"/>
</dbReference>
<feature type="compositionally biased region" description="Pro residues" evidence="6">
    <location>
        <begin position="218"/>
        <end position="227"/>
    </location>
</feature>
<feature type="compositionally biased region" description="Low complexity" evidence="6">
    <location>
        <begin position="303"/>
        <end position="313"/>
    </location>
</feature>
<feature type="region of interest" description="Disordered" evidence="6">
    <location>
        <begin position="200"/>
        <end position="275"/>
    </location>
</feature>
<evidence type="ECO:0000256" key="1">
    <source>
        <dbReference type="ARBA" id="ARBA00004496"/>
    </source>
</evidence>
<feature type="region of interest" description="Disordered" evidence="6">
    <location>
        <begin position="89"/>
        <end position="128"/>
    </location>
</feature>
<evidence type="ECO:0000256" key="5">
    <source>
        <dbReference type="PROSITE-ProRule" id="PRU00192"/>
    </source>
</evidence>
<feature type="compositionally biased region" description="Polar residues" evidence="6">
    <location>
        <begin position="1"/>
        <end position="14"/>
    </location>
</feature>
<name>A0ABR1CF94_NECAM</name>
<comment type="subcellular location">
    <subcellularLocation>
        <location evidence="1">Cytoplasm</location>
    </subcellularLocation>
</comment>
<evidence type="ECO:0000259" key="8">
    <source>
        <dbReference type="PROSITE" id="PS50002"/>
    </source>
</evidence>
<comment type="caution">
    <text evidence="9">The sequence shown here is derived from an EMBL/GenBank/DDBJ whole genome shotgun (WGS) entry which is preliminary data.</text>
</comment>
<sequence length="828" mass="92363">MYSQQGDGSGQNEFACSGRPLSEMFHDMSDSEESEEDSDAEFLVHPILRSLIKSKSAYTVSRNPPRLKASKTVFEINISKMWESTADEEAPVANFTPDLDSKWPEPDSPSPRLTQRSSSSRKSSCWSSPPNIYVEQSLSPSSIGLASECWSAPECLGCDSEEEESAAEVPQRAWSCCEIDIGNGESSAFSGAYPVIDSSKPVPSLSSVHLPSSNDTSPVPPSPPRPLSPVLGKAAVRTSRISGSVSMQLRPRPESSTLIDTSASDDDLPQQDPWPQQEVWPEEDIMQRSLRRGWTANDTVVSSVPRSQSPQMSASFDCNPPPENHRSDLSESRCTDAQLRFVPDELKGSSRSQLDEIERRDLITRSAWIDRGSTIHLQDKIEGQRSTAGSDRCESQSSFRVEPSVASEHMRRSYTTEELKKERRRLPKRPDVEPFPNDMPSSISLHGHSLCPDVRSSREDASVRNGDVLYFPTPAPPRDLGPLPVVGETCHRTTADDYEPPTPVTLNPSPLLTGRRLPLLPVSLRYQTMSLPHQTVQKPQESHTLCFIDGMTDSVMGRSAFEDSYYEEDGINGNQHIKPRKSFFSPDDSSGVSSCTTSDSLNPTHRAQSAFFPRHSDEVLLDIGDAIHVDRTCEDHWCYGTNLRTGMSGIFPSAIVCEIDIVEEICMGALPSNANKVTESERDTFYLTMLASIEVGHHKGNDVLVQAMNKVLSMYKNHEEIIVPQTVLMEVSFRGIHVIDKRRKNFFQCPTFDFFYSLQNISFCGAHPKQLKYFGFITKHPLLPRFACHVFLSSQSTQPIVESIGRAFKRSYDEYMAFAHPTEDIYLE</sequence>
<evidence type="ECO:0000256" key="2">
    <source>
        <dbReference type="ARBA" id="ARBA00009866"/>
    </source>
</evidence>
<feature type="domain" description="SH3" evidence="8">
    <location>
        <begin position="600"/>
        <end position="661"/>
    </location>
</feature>
<dbReference type="Gene3D" id="2.30.30.40">
    <property type="entry name" value="SH3 Domains"/>
    <property type="match status" value="1"/>
</dbReference>
<dbReference type="InterPro" id="IPR047178">
    <property type="entry name" value="JIP1_scaffold"/>
</dbReference>
<accession>A0ABR1CF94</accession>
<dbReference type="Proteomes" id="UP001303046">
    <property type="component" value="Unassembled WGS sequence"/>
</dbReference>
<evidence type="ECO:0000256" key="3">
    <source>
        <dbReference type="ARBA" id="ARBA00022443"/>
    </source>
</evidence>
<reference evidence="9 10" key="1">
    <citation type="submission" date="2023-08" db="EMBL/GenBank/DDBJ databases">
        <title>A Necator americanus chromosomal reference genome.</title>
        <authorList>
            <person name="Ilik V."/>
            <person name="Petrzelkova K.J."/>
            <person name="Pardy F."/>
            <person name="Fuh T."/>
            <person name="Niatou-Singa F.S."/>
            <person name="Gouil Q."/>
            <person name="Baker L."/>
            <person name="Ritchie M.E."/>
            <person name="Jex A.R."/>
            <person name="Gazzola D."/>
            <person name="Li H."/>
            <person name="Toshio Fujiwara R."/>
            <person name="Zhan B."/>
            <person name="Aroian R.V."/>
            <person name="Pafco B."/>
            <person name="Schwarz E.M."/>
        </authorList>
    </citation>
    <scope>NUCLEOTIDE SEQUENCE [LARGE SCALE GENOMIC DNA]</scope>
    <source>
        <strain evidence="9 10">Aroian</strain>
        <tissue evidence="9">Whole animal</tissue>
    </source>
</reference>
<keyword evidence="10" id="KW-1185">Reference proteome</keyword>
<dbReference type="SMART" id="SM00462">
    <property type="entry name" value="PTB"/>
    <property type="match status" value="1"/>
</dbReference>
<evidence type="ECO:0000313" key="10">
    <source>
        <dbReference type="Proteomes" id="UP001303046"/>
    </source>
</evidence>
<feature type="compositionally biased region" description="Low complexity" evidence="6">
    <location>
        <begin position="587"/>
        <end position="600"/>
    </location>
</feature>
<dbReference type="InterPro" id="IPR036028">
    <property type="entry name" value="SH3-like_dom_sf"/>
</dbReference>
<dbReference type="EMBL" id="JAVFWL010000002">
    <property type="protein sequence ID" value="KAK6736799.1"/>
    <property type="molecule type" value="Genomic_DNA"/>
</dbReference>
<evidence type="ECO:0000256" key="6">
    <source>
        <dbReference type="SAM" id="MobiDB-lite"/>
    </source>
</evidence>
<dbReference type="InterPro" id="IPR001452">
    <property type="entry name" value="SH3_domain"/>
</dbReference>
<gene>
    <name evidence="9" type="primary">Necator_chrII.g7269</name>
    <name evidence="9" type="ORF">RB195_019476</name>
</gene>
<evidence type="ECO:0000313" key="9">
    <source>
        <dbReference type="EMBL" id="KAK6736799.1"/>
    </source>
</evidence>
<dbReference type="Pfam" id="PF14604">
    <property type="entry name" value="SH3_9"/>
    <property type="match status" value="1"/>
</dbReference>
<evidence type="ECO:0000256" key="4">
    <source>
        <dbReference type="ARBA" id="ARBA00022490"/>
    </source>
</evidence>
<feature type="compositionally biased region" description="Low complexity" evidence="6">
    <location>
        <begin position="200"/>
        <end position="217"/>
    </location>
</feature>
<protein>
    <recommendedName>
        <fullName evidence="11">Phosphotyrosine interaction domain protein</fullName>
    </recommendedName>
</protein>
<evidence type="ECO:0000259" key="7">
    <source>
        <dbReference type="PROSITE" id="PS01179"/>
    </source>
</evidence>
<feature type="region of interest" description="Disordered" evidence="6">
    <location>
        <begin position="382"/>
        <end position="445"/>
    </location>
</feature>
<keyword evidence="3 5" id="KW-0728">SH3 domain</keyword>
<dbReference type="Gene3D" id="2.30.29.30">
    <property type="entry name" value="Pleckstrin-homology domain (PH domain)/Phosphotyrosine-binding domain (PTB)"/>
    <property type="match status" value="1"/>
</dbReference>
<evidence type="ECO:0008006" key="11">
    <source>
        <dbReference type="Google" id="ProtNLM"/>
    </source>
</evidence>
<comment type="similarity">
    <text evidence="2">Belongs to the JIP scaffold family.</text>
</comment>
<keyword evidence="4" id="KW-0963">Cytoplasm</keyword>
<organism evidence="9 10">
    <name type="scientific">Necator americanus</name>
    <name type="common">Human hookworm</name>
    <dbReference type="NCBI Taxonomy" id="51031"/>
    <lineage>
        <taxon>Eukaryota</taxon>
        <taxon>Metazoa</taxon>
        <taxon>Ecdysozoa</taxon>
        <taxon>Nematoda</taxon>
        <taxon>Chromadorea</taxon>
        <taxon>Rhabditida</taxon>
        <taxon>Rhabditina</taxon>
        <taxon>Rhabditomorpha</taxon>
        <taxon>Strongyloidea</taxon>
        <taxon>Ancylostomatidae</taxon>
        <taxon>Bunostominae</taxon>
        <taxon>Necator</taxon>
    </lineage>
</organism>
<dbReference type="SMART" id="SM00326">
    <property type="entry name" value="SH3"/>
    <property type="match status" value="1"/>
</dbReference>
<proteinExistence type="inferred from homology"/>
<feature type="compositionally biased region" description="Basic and acidic residues" evidence="6">
    <location>
        <begin position="323"/>
        <end position="332"/>
    </location>
</feature>
<dbReference type="CDD" id="cd01212">
    <property type="entry name" value="PTB_JIP"/>
    <property type="match status" value="1"/>
</dbReference>
<dbReference type="SUPFAM" id="SSF50729">
    <property type="entry name" value="PH domain-like"/>
    <property type="match status" value="1"/>
</dbReference>
<feature type="region of interest" description="Disordered" evidence="6">
    <location>
        <begin position="303"/>
        <end position="332"/>
    </location>
</feature>
<feature type="region of interest" description="Disordered" evidence="6">
    <location>
        <begin position="571"/>
        <end position="603"/>
    </location>
</feature>
<dbReference type="InterPro" id="IPR011993">
    <property type="entry name" value="PH-like_dom_sf"/>
</dbReference>
<dbReference type="PANTHER" id="PTHR47437:SF4">
    <property type="entry name" value="JNK-INTERACTING PROTEIN 1-LIKE PROTEIN"/>
    <property type="match status" value="1"/>
</dbReference>
<dbReference type="SUPFAM" id="SSF50044">
    <property type="entry name" value="SH3-domain"/>
    <property type="match status" value="1"/>
</dbReference>
<feature type="region of interest" description="Disordered" evidence="6">
    <location>
        <begin position="1"/>
        <end position="40"/>
    </location>
</feature>
<dbReference type="Pfam" id="PF00640">
    <property type="entry name" value="PID"/>
    <property type="match status" value="1"/>
</dbReference>
<dbReference type="InterPro" id="IPR006020">
    <property type="entry name" value="PTB/PI_dom"/>
</dbReference>
<feature type="compositionally biased region" description="Acidic residues" evidence="6">
    <location>
        <begin position="30"/>
        <end position="40"/>
    </location>
</feature>
<dbReference type="PROSITE" id="PS01179">
    <property type="entry name" value="PID"/>
    <property type="match status" value="1"/>
</dbReference>
<dbReference type="PROSITE" id="PS50002">
    <property type="entry name" value="SH3"/>
    <property type="match status" value="1"/>
</dbReference>
<feature type="compositionally biased region" description="Basic and acidic residues" evidence="6">
    <location>
        <begin position="408"/>
        <end position="421"/>
    </location>
</feature>
<feature type="compositionally biased region" description="Polar residues" evidence="6">
    <location>
        <begin position="384"/>
        <end position="399"/>
    </location>
</feature>
<feature type="compositionally biased region" description="Low complexity" evidence="6">
    <location>
        <begin position="117"/>
        <end position="128"/>
    </location>
</feature>
<dbReference type="PANTHER" id="PTHR47437">
    <property type="entry name" value="JNK-INTERACTING PROTEIN 1-LIKE PROTEIN"/>
    <property type="match status" value="1"/>
</dbReference>